<dbReference type="EMBL" id="JAKLMC020000009">
    <property type="protein sequence ID" value="KAK5954226.1"/>
    <property type="molecule type" value="Genomic_DNA"/>
</dbReference>
<keyword evidence="4 5" id="KW-0472">Membrane</keyword>
<keyword evidence="2 5" id="KW-0812">Transmembrane</keyword>
<evidence type="ECO:0000256" key="2">
    <source>
        <dbReference type="ARBA" id="ARBA00022692"/>
    </source>
</evidence>
<dbReference type="Gene3D" id="1.20.120.550">
    <property type="entry name" value="Membrane associated eicosanoid/glutathione metabolism-like domain"/>
    <property type="match status" value="1"/>
</dbReference>
<protein>
    <submittedName>
        <fullName evidence="6">Uncharacterized protein</fullName>
    </submittedName>
</protein>
<feature type="transmembrane region" description="Helical" evidence="5">
    <location>
        <begin position="126"/>
        <end position="146"/>
    </location>
</feature>
<dbReference type="InterPro" id="IPR023352">
    <property type="entry name" value="MAPEG-like_dom_sf"/>
</dbReference>
<gene>
    <name evidence="6" type="ORF">OHC33_004799</name>
</gene>
<evidence type="ECO:0000256" key="4">
    <source>
        <dbReference type="ARBA" id="ARBA00023136"/>
    </source>
</evidence>
<dbReference type="AlphaFoldDB" id="A0AAN8EUT9"/>
<dbReference type="SUPFAM" id="SSF161084">
    <property type="entry name" value="MAPEG domain-like"/>
    <property type="match status" value="1"/>
</dbReference>
<keyword evidence="3 5" id="KW-1133">Transmembrane helix</keyword>
<sequence length="152" mass="16540">MSVPVGLTIPKLLPITGTFALPLSAYYIFLQSRVIYHRIQTEKNIQQESSSSSSDNEYDPLRAAIRAQANFNENVPLALALAAVVELNGGSRRVLSWALGSLVVFRVLHADVGLMARDYTGPGRPIGYFGTQGFIAGMAGYAGWLVKGYWGF</sequence>
<evidence type="ECO:0000313" key="7">
    <source>
        <dbReference type="Proteomes" id="UP001316803"/>
    </source>
</evidence>
<evidence type="ECO:0000256" key="3">
    <source>
        <dbReference type="ARBA" id="ARBA00022989"/>
    </source>
</evidence>
<evidence type="ECO:0000313" key="6">
    <source>
        <dbReference type="EMBL" id="KAK5954226.1"/>
    </source>
</evidence>
<dbReference type="PANTHER" id="PTHR35814">
    <property type="match status" value="1"/>
</dbReference>
<feature type="transmembrane region" description="Helical" evidence="5">
    <location>
        <begin position="12"/>
        <end position="30"/>
    </location>
</feature>
<dbReference type="Proteomes" id="UP001316803">
    <property type="component" value="Unassembled WGS sequence"/>
</dbReference>
<name>A0AAN8EUT9_9EURO</name>
<dbReference type="InterPro" id="IPR001129">
    <property type="entry name" value="Membr-assoc_MAPEG"/>
</dbReference>
<organism evidence="6 7">
    <name type="scientific">Knufia fluminis</name>
    <dbReference type="NCBI Taxonomy" id="191047"/>
    <lineage>
        <taxon>Eukaryota</taxon>
        <taxon>Fungi</taxon>
        <taxon>Dikarya</taxon>
        <taxon>Ascomycota</taxon>
        <taxon>Pezizomycotina</taxon>
        <taxon>Eurotiomycetes</taxon>
        <taxon>Chaetothyriomycetidae</taxon>
        <taxon>Chaetothyriales</taxon>
        <taxon>Trichomeriaceae</taxon>
        <taxon>Knufia</taxon>
    </lineage>
</organism>
<dbReference type="Pfam" id="PF01124">
    <property type="entry name" value="MAPEG"/>
    <property type="match status" value="1"/>
</dbReference>
<dbReference type="GO" id="GO:0016020">
    <property type="term" value="C:membrane"/>
    <property type="evidence" value="ECO:0007669"/>
    <property type="project" value="UniProtKB-SubCell"/>
</dbReference>
<evidence type="ECO:0000256" key="5">
    <source>
        <dbReference type="SAM" id="Phobius"/>
    </source>
</evidence>
<keyword evidence="7" id="KW-1185">Reference proteome</keyword>
<accession>A0AAN8EUT9</accession>
<comment type="caution">
    <text evidence="6">The sequence shown here is derived from an EMBL/GenBank/DDBJ whole genome shotgun (WGS) entry which is preliminary data.</text>
</comment>
<reference evidence="6 7" key="1">
    <citation type="submission" date="2022-12" db="EMBL/GenBank/DDBJ databases">
        <title>Genomic features and morphological characterization of a novel Knufia sp. strain isolated from spacecraft assembly facility.</title>
        <authorList>
            <person name="Teixeira M."/>
            <person name="Chander A.M."/>
            <person name="Stajich J.E."/>
            <person name="Venkateswaran K."/>
        </authorList>
    </citation>
    <scope>NUCLEOTIDE SEQUENCE [LARGE SCALE GENOMIC DNA]</scope>
    <source>
        <strain evidence="6 7">FJI-L2-BK-P2</strain>
    </source>
</reference>
<comment type="subcellular location">
    <subcellularLocation>
        <location evidence="1">Membrane</location>
    </subcellularLocation>
</comment>
<dbReference type="PANTHER" id="PTHR35814:SF1">
    <property type="entry name" value="GLUTATHIONE S-TRANSFERASE-RELATED"/>
    <property type="match status" value="1"/>
</dbReference>
<evidence type="ECO:0000256" key="1">
    <source>
        <dbReference type="ARBA" id="ARBA00004370"/>
    </source>
</evidence>
<proteinExistence type="predicted"/>